<protein>
    <submittedName>
        <fullName evidence="2">Uncharacterized protein</fullName>
    </submittedName>
</protein>
<dbReference type="AlphaFoldDB" id="A0A2P2K822"/>
<accession>A0A2P2K822</accession>
<evidence type="ECO:0000256" key="1">
    <source>
        <dbReference type="SAM" id="Phobius"/>
    </source>
</evidence>
<reference evidence="2" key="1">
    <citation type="submission" date="2018-02" db="EMBL/GenBank/DDBJ databases">
        <title>Rhizophora mucronata_Transcriptome.</title>
        <authorList>
            <person name="Meera S.P."/>
            <person name="Sreeshan A."/>
            <person name="Augustine A."/>
        </authorList>
    </citation>
    <scope>NUCLEOTIDE SEQUENCE</scope>
    <source>
        <tissue evidence="2">Leaf</tissue>
    </source>
</reference>
<keyword evidence="1" id="KW-0812">Transmembrane</keyword>
<sequence length="98" mass="10726">MEPLLVFVTDLASLTELHPFCPYFILSILVTHVILSILVSHMVQKAMFEDLKIFVRLRANLIVKCGAIVGSTSGIKPLTSGIGLVSKAVVLFAWRAES</sequence>
<proteinExistence type="predicted"/>
<keyword evidence="1" id="KW-1133">Transmembrane helix</keyword>
<organism evidence="2">
    <name type="scientific">Rhizophora mucronata</name>
    <name type="common">Asiatic mangrove</name>
    <dbReference type="NCBI Taxonomy" id="61149"/>
    <lineage>
        <taxon>Eukaryota</taxon>
        <taxon>Viridiplantae</taxon>
        <taxon>Streptophyta</taxon>
        <taxon>Embryophyta</taxon>
        <taxon>Tracheophyta</taxon>
        <taxon>Spermatophyta</taxon>
        <taxon>Magnoliopsida</taxon>
        <taxon>eudicotyledons</taxon>
        <taxon>Gunneridae</taxon>
        <taxon>Pentapetalae</taxon>
        <taxon>rosids</taxon>
        <taxon>fabids</taxon>
        <taxon>Malpighiales</taxon>
        <taxon>Rhizophoraceae</taxon>
        <taxon>Rhizophora</taxon>
    </lineage>
</organism>
<name>A0A2P2K822_RHIMU</name>
<feature type="transmembrane region" description="Helical" evidence="1">
    <location>
        <begin position="20"/>
        <end position="43"/>
    </location>
</feature>
<evidence type="ECO:0000313" key="2">
    <source>
        <dbReference type="EMBL" id="MBX01842.1"/>
    </source>
</evidence>
<dbReference type="EMBL" id="GGEC01021358">
    <property type="protein sequence ID" value="MBX01842.1"/>
    <property type="molecule type" value="Transcribed_RNA"/>
</dbReference>
<keyword evidence="1" id="KW-0472">Membrane</keyword>